<dbReference type="PANTHER" id="PTHR21089:SF1">
    <property type="entry name" value="BIFUNCTIONAL 3-DEHYDROQUINATE DEHYDRATASE_SHIKIMATE DEHYDROGENASE, CHLOROPLASTIC"/>
    <property type="match status" value="1"/>
</dbReference>
<evidence type="ECO:0000313" key="5">
    <source>
        <dbReference type="EMBL" id="ATI43520.1"/>
    </source>
</evidence>
<dbReference type="SUPFAM" id="SSF51735">
    <property type="entry name" value="NAD(P)-binding Rossmann-fold domains"/>
    <property type="match status" value="1"/>
</dbReference>
<dbReference type="InterPro" id="IPR036291">
    <property type="entry name" value="NAD(P)-bd_dom_sf"/>
</dbReference>
<name>A0A291M3N3_9RHOB</name>
<dbReference type="GO" id="GO:0009073">
    <property type="term" value="P:aromatic amino acid family biosynthetic process"/>
    <property type="evidence" value="ECO:0007669"/>
    <property type="project" value="UniProtKB-KW"/>
</dbReference>
<dbReference type="AlphaFoldDB" id="A0A291M3N3"/>
<dbReference type="SUPFAM" id="SSF53223">
    <property type="entry name" value="Aminoacid dehydrogenase-like, N-terminal domain"/>
    <property type="match status" value="1"/>
</dbReference>
<dbReference type="GO" id="GO:0004764">
    <property type="term" value="F:shikimate 3-dehydrogenase (NADP+) activity"/>
    <property type="evidence" value="ECO:0007669"/>
    <property type="project" value="InterPro"/>
</dbReference>
<dbReference type="Pfam" id="PF08501">
    <property type="entry name" value="Shikimate_dh_N"/>
    <property type="match status" value="1"/>
</dbReference>
<dbReference type="Gene3D" id="3.40.50.10860">
    <property type="entry name" value="Leucine Dehydrogenase, chain A, domain 1"/>
    <property type="match status" value="1"/>
</dbReference>
<reference evidence="5 6" key="1">
    <citation type="submission" date="2017-05" db="EMBL/GenBank/DDBJ databases">
        <title>Comparative genomic and metabolic analysis of manganese-oxidizing mechanisms in Celeribater manganoxidans DY25T: its adaption to the environment of polymetallic nodule.</title>
        <authorList>
            <person name="Wang X."/>
        </authorList>
    </citation>
    <scope>NUCLEOTIDE SEQUENCE [LARGE SCALE GENOMIC DNA]</scope>
    <source>
        <strain evidence="5 6">DY25</strain>
        <plasmid evidence="6">pdy25-a</plasmid>
    </source>
</reference>
<keyword evidence="3" id="KW-0028">Amino-acid biosynthesis</keyword>
<keyword evidence="6" id="KW-1185">Reference proteome</keyword>
<geneLocation type="plasmid" evidence="6">
    <name>pdy25-a</name>
</geneLocation>
<evidence type="ECO:0000256" key="3">
    <source>
        <dbReference type="ARBA" id="ARBA00023141"/>
    </source>
</evidence>
<dbReference type="KEGG" id="cmag:CBW24_15305"/>
<dbReference type="GO" id="GO:0005829">
    <property type="term" value="C:cytosol"/>
    <property type="evidence" value="ECO:0007669"/>
    <property type="project" value="TreeGrafter"/>
</dbReference>
<comment type="pathway">
    <text evidence="1">Metabolic intermediate biosynthesis; chorismate biosynthesis; chorismate from D-erythrose 4-phosphate and phosphoenolpyruvate: step 4/7.</text>
</comment>
<evidence type="ECO:0000313" key="6">
    <source>
        <dbReference type="Proteomes" id="UP000219050"/>
    </source>
</evidence>
<keyword evidence="5" id="KW-0614">Plasmid</keyword>
<dbReference type="EMBL" id="CP021405">
    <property type="protein sequence ID" value="ATI43520.1"/>
    <property type="molecule type" value="Genomic_DNA"/>
</dbReference>
<dbReference type="GO" id="GO:0050661">
    <property type="term" value="F:NADP binding"/>
    <property type="evidence" value="ECO:0007669"/>
    <property type="project" value="TreeGrafter"/>
</dbReference>
<dbReference type="InterPro" id="IPR013708">
    <property type="entry name" value="Shikimate_DH-bd_N"/>
</dbReference>
<dbReference type="GO" id="GO:0019632">
    <property type="term" value="P:shikimate metabolic process"/>
    <property type="evidence" value="ECO:0007669"/>
    <property type="project" value="TreeGrafter"/>
</dbReference>
<dbReference type="PANTHER" id="PTHR21089">
    <property type="entry name" value="SHIKIMATE DEHYDROGENASE"/>
    <property type="match status" value="1"/>
</dbReference>
<evidence type="ECO:0000256" key="1">
    <source>
        <dbReference type="ARBA" id="ARBA00004871"/>
    </source>
</evidence>
<dbReference type="Gene3D" id="3.40.50.720">
    <property type="entry name" value="NAD(P)-binding Rossmann-like Domain"/>
    <property type="match status" value="1"/>
</dbReference>
<keyword evidence="2" id="KW-0560">Oxidoreductase</keyword>
<accession>A0A291M3N3</accession>
<organism evidence="5 6">
    <name type="scientific">Pacificitalea manganoxidans</name>
    <dbReference type="NCBI Taxonomy" id="1411902"/>
    <lineage>
        <taxon>Bacteria</taxon>
        <taxon>Pseudomonadati</taxon>
        <taxon>Pseudomonadota</taxon>
        <taxon>Alphaproteobacteria</taxon>
        <taxon>Rhodobacterales</taxon>
        <taxon>Paracoccaceae</taxon>
        <taxon>Pacificitalea</taxon>
    </lineage>
</organism>
<gene>
    <name evidence="5" type="ORF">CBW24_15305</name>
</gene>
<sequence length="314" mass="32827">MRGEVMAKRNCGRTDRQDPPFVSGLQKRVTFLEVFDYIRQGTCRYSSLEENFVMETNMIATRVIPILGHPVAQVATPALWNAVFAARGQDAVCVPIDLPPAGLPAFFEWVRMADNVPGFLTTIPHKAALAGICDELGEAAALLGAANTVRKTANGGFAGEMFDGHGMLDAIAQTGAEIAKADVVICGAGAAGSAIGVEVVRRGARLLSILDRDPARAATLARQLADLGGTTVTTGLPQRADVLINASPAGSPGMAPPPFDAPLIAAADCVADALTDPAETALLRQARALGRRVVRGTDMAAAQADRMRQFLGLG</sequence>
<feature type="domain" description="Shikimate dehydrogenase substrate binding N-terminal" evidence="4">
    <location>
        <begin position="66"/>
        <end position="149"/>
    </location>
</feature>
<protein>
    <recommendedName>
        <fullName evidence="4">Shikimate dehydrogenase substrate binding N-terminal domain-containing protein</fullName>
    </recommendedName>
</protein>
<dbReference type="InterPro" id="IPR022893">
    <property type="entry name" value="Shikimate_DH_fam"/>
</dbReference>
<proteinExistence type="predicted"/>
<evidence type="ECO:0000256" key="2">
    <source>
        <dbReference type="ARBA" id="ARBA00023002"/>
    </source>
</evidence>
<dbReference type="GO" id="GO:0009423">
    <property type="term" value="P:chorismate biosynthetic process"/>
    <property type="evidence" value="ECO:0007669"/>
    <property type="project" value="TreeGrafter"/>
</dbReference>
<dbReference type="InterPro" id="IPR046346">
    <property type="entry name" value="Aminoacid_DH-like_N_sf"/>
</dbReference>
<keyword evidence="3" id="KW-0057">Aromatic amino acid biosynthesis</keyword>
<dbReference type="Proteomes" id="UP000219050">
    <property type="component" value="Plasmid pDY25-A"/>
</dbReference>
<evidence type="ECO:0000259" key="4">
    <source>
        <dbReference type="Pfam" id="PF08501"/>
    </source>
</evidence>